<comment type="function">
    <text evidence="13">Cell wall formation.</text>
</comment>
<keyword evidence="7 16" id="KW-0547">Nucleotide-binding</keyword>
<keyword evidence="6 13" id="KW-0436">Ligase</keyword>
<dbReference type="GO" id="GO:0008716">
    <property type="term" value="F:D-alanine-D-alanine ligase activity"/>
    <property type="evidence" value="ECO:0007669"/>
    <property type="project" value="UniProtKB-UniRule"/>
</dbReference>
<evidence type="ECO:0000313" key="19">
    <source>
        <dbReference type="Proteomes" id="UP000001880"/>
    </source>
</evidence>
<dbReference type="PROSITE" id="PS50975">
    <property type="entry name" value="ATP_GRASP"/>
    <property type="match status" value="1"/>
</dbReference>
<dbReference type="NCBIfam" id="NF002378">
    <property type="entry name" value="PRK01372.1"/>
    <property type="match status" value="1"/>
</dbReference>
<comment type="catalytic activity">
    <reaction evidence="12 13">
        <text>2 D-alanine + ATP = D-alanyl-D-alanine + ADP + phosphate + H(+)</text>
        <dbReference type="Rhea" id="RHEA:11224"/>
        <dbReference type="ChEBI" id="CHEBI:15378"/>
        <dbReference type="ChEBI" id="CHEBI:30616"/>
        <dbReference type="ChEBI" id="CHEBI:43474"/>
        <dbReference type="ChEBI" id="CHEBI:57416"/>
        <dbReference type="ChEBI" id="CHEBI:57822"/>
        <dbReference type="ChEBI" id="CHEBI:456216"/>
        <dbReference type="EC" id="6.3.2.4"/>
    </reaction>
</comment>
<keyword evidence="11 13" id="KW-0961">Cell wall biogenesis/degradation</keyword>
<evidence type="ECO:0000256" key="5">
    <source>
        <dbReference type="ARBA" id="ARBA00022490"/>
    </source>
</evidence>
<gene>
    <name evidence="13" type="primary">ddl</name>
    <name evidence="18" type="ordered locus">Hoch_0360</name>
</gene>
<name>D0LIX2_HALO1</name>
<comment type="similarity">
    <text evidence="3 13">Belongs to the D-alanine--D-alanine ligase family.</text>
</comment>
<evidence type="ECO:0000256" key="1">
    <source>
        <dbReference type="ARBA" id="ARBA00001936"/>
    </source>
</evidence>
<dbReference type="GO" id="GO:0071555">
    <property type="term" value="P:cell wall organization"/>
    <property type="evidence" value="ECO:0007669"/>
    <property type="project" value="UniProtKB-KW"/>
</dbReference>
<keyword evidence="8 16" id="KW-0067">ATP-binding</keyword>
<keyword evidence="19" id="KW-1185">Reference proteome</keyword>
<evidence type="ECO:0000256" key="13">
    <source>
        <dbReference type="HAMAP-Rule" id="MF_00047"/>
    </source>
</evidence>
<keyword evidence="9 13" id="KW-0133">Cell shape</keyword>
<evidence type="ECO:0000256" key="6">
    <source>
        <dbReference type="ARBA" id="ARBA00022598"/>
    </source>
</evidence>
<evidence type="ECO:0000256" key="11">
    <source>
        <dbReference type="ARBA" id="ARBA00023316"/>
    </source>
</evidence>
<evidence type="ECO:0000256" key="12">
    <source>
        <dbReference type="ARBA" id="ARBA00047614"/>
    </source>
</evidence>
<evidence type="ECO:0000256" key="16">
    <source>
        <dbReference type="PROSITE-ProRule" id="PRU00409"/>
    </source>
</evidence>
<dbReference type="InterPro" id="IPR011095">
    <property type="entry name" value="Dala_Dala_lig_C"/>
</dbReference>
<dbReference type="KEGG" id="hoh:Hoch_0360"/>
<evidence type="ECO:0000256" key="2">
    <source>
        <dbReference type="ARBA" id="ARBA00004496"/>
    </source>
</evidence>
<dbReference type="InterPro" id="IPR011761">
    <property type="entry name" value="ATP-grasp"/>
</dbReference>
<dbReference type="GO" id="GO:0008360">
    <property type="term" value="P:regulation of cell shape"/>
    <property type="evidence" value="ECO:0007669"/>
    <property type="project" value="UniProtKB-KW"/>
</dbReference>
<dbReference type="GO" id="GO:0005737">
    <property type="term" value="C:cytoplasm"/>
    <property type="evidence" value="ECO:0007669"/>
    <property type="project" value="UniProtKB-SubCell"/>
</dbReference>
<dbReference type="STRING" id="502025.Hoch_0360"/>
<dbReference type="Gene3D" id="3.30.470.20">
    <property type="entry name" value="ATP-grasp fold, B domain"/>
    <property type="match status" value="1"/>
</dbReference>
<dbReference type="RefSeq" id="WP_012825628.1">
    <property type="nucleotide sequence ID" value="NC_013440.1"/>
</dbReference>
<dbReference type="NCBIfam" id="TIGR01205">
    <property type="entry name" value="D_ala_D_alaTIGR"/>
    <property type="match status" value="1"/>
</dbReference>
<dbReference type="PROSITE" id="PS00844">
    <property type="entry name" value="DALA_DALA_LIGASE_2"/>
    <property type="match status" value="1"/>
</dbReference>
<dbReference type="SUPFAM" id="SSF52440">
    <property type="entry name" value="PreATP-grasp domain"/>
    <property type="match status" value="1"/>
</dbReference>
<dbReference type="SUPFAM" id="SSF56059">
    <property type="entry name" value="Glutathione synthetase ATP-binding domain-like"/>
    <property type="match status" value="1"/>
</dbReference>
<evidence type="ECO:0000313" key="18">
    <source>
        <dbReference type="EMBL" id="ACY13001.1"/>
    </source>
</evidence>
<feature type="active site" evidence="14">
    <location>
        <position position="298"/>
    </location>
</feature>
<dbReference type="EMBL" id="CP001804">
    <property type="protein sequence ID" value="ACY13001.1"/>
    <property type="molecule type" value="Genomic_DNA"/>
</dbReference>
<feature type="active site" evidence="14">
    <location>
        <position position="36"/>
    </location>
</feature>
<keyword evidence="5 13" id="KW-0963">Cytoplasm</keyword>
<keyword evidence="10 13" id="KW-0573">Peptidoglycan synthesis</keyword>
<dbReference type="InterPro" id="IPR013815">
    <property type="entry name" value="ATP_grasp_subdomain_1"/>
</dbReference>
<dbReference type="Pfam" id="PF01820">
    <property type="entry name" value="Dala_Dala_lig_N"/>
    <property type="match status" value="1"/>
</dbReference>
<evidence type="ECO:0000256" key="4">
    <source>
        <dbReference type="ARBA" id="ARBA00012216"/>
    </source>
</evidence>
<reference evidence="18 19" key="1">
    <citation type="journal article" date="2010" name="Stand. Genomic Sci.">
        <title>Complete genome sequence of Haliangium ochraceum type strain (SMP-2).</title>
        <authorList>
            <consortium name="US DOE Joint Genome Institute (JGI-PGF)"/>
            <person name="Ivanova N."/>
            <person name="Daum C."/>
            <person name="Lang E."/>
            <person name="Abt B."/>
            <person name="Kopitz M."/>
            <person name="Saunders E."/>
            <person name="Lapidus A."/>
            <person name="Lucas S."/>
            <person name="Glavina Del Rio T."/>
            <person name="Nolan M."/>
            <person name="Tice H."/>
            <person name="Copeland A."/>
            <person name="Cheng J.F."/>
            <person name="Chen F."/>
            <person name="Bruce D."/>
            <person name="Goodwin L."/>
            <person name="Pitluck S."/>
            <person name="Mavromatis K."/>
            <person name="Pati A."/>
            <person name="Mikhailova N."/>
            <person name="Chen A."/>
            <person name="Palaniappan K."/>
            <person name="Land M."/>
            <person name="Hauser L."/>
            <person name="Chang Y.J."/>
            <person name="Jeffries C.D."/>
            <person name="Detter J.C."/>
            <person name="Brettin T."/>
            <person name="Rohde M."/>
            <person name="Goker M."/>
            <person name="Bristow J."/>
            <person name="Markowitz V."/>
            <person name="Eisen J.A."/>
            <person name="Hugenholtz P."/>
            <person name="Kyrpides N.C."/>
            <person name="Klenk H.P."/>
        </authorList>
    </citation>
    <scope>NUCLEOTIDE SEQUENCE [LARGE SCALE GENOMIC DNA]</scope>
    <source>
        <strain evidence="19">DSM 14365 / CIP 107738 / JCM 11303 / AJ 13395 / SMP-2</strain>
    </source>
</reference>
<dbReference type="AlphaFoldDB" id="D0LIX2"/>
<organism evidence="18 19">
    <name type="scientific">Haliangium ochraceum (strain DSM 14365 / JCM 11303 / SMP-2)</name>
    <dbReference type="NCBI Taxonomy" id="502025"/>
    <lineage>
        <taxon>Bacteria</taxon>
        <taxon>Pseudomonadati</taxon>
        <taxon>Myxococcota</taxon>
        <taxon>Polyangia</taxon>
        <taxon>Haliangiales</taxon>
        <taxon>Kofleriaceae</taxon>
        <taxon>Haliangium</taxon>
    </lineage>
</organism>
<evidence type="ECO:0000256" key="9">
    <source>
        <dbReference type="ARBA" id="ARBA00022960"/>
    </source>
</evidence>
<evidence type="ECO:0000256" key="8">
    <source>
        <dbReference type="ARBA" id="ARBA00022840"/>
    </source>
</evidence>
<comment type="subcellular location">
    <subcellularLocation>
        <location evidence="2 13">Cytoplasm</location>
    </subcellularLocation>
</comment>
<comment type="cofactor">
    <cofactor evidence="15">
        <name>Mg(2+)</name>
        <dbReference type="ChEBI" id="CHEBI:18420"/>
    </cofactor>
    <cofactor evidence="15">
        <name>Mn(2+)</name>
        <dbReference type="ChEBI" id="CHEBI:29035"/>
    </cofactor>
    <text evidence="15">Binds 2 magnesium or manganese ions per subunit.</text>
</comment>
<dbReference type="HAMAP" id="MF_00047">
    <property type="entry name" value="Dala_Dala_lig"/>
    <property type="match status" value="1"/>
</dbReference>
<dbReference type="InterPro" id="IPR011127">
    <property type="entry name" value="Dala_Dala_lig_N"/>
</dbReference>
<sequence>MEKTESSTTAAAADPRPHMRCTERRVGVLYGGPSSEREVSLESGAGVLAALQERGYECVGVDWTPGSSLPALLVEHRVEVVWNALHGTYGEDGAVQGLCACMGLPCTGASIAASAVAMDKILSKRLFESVGVPTPQWRVLRPDEGDTAAVFAEWALPLVIKPAYEGSSVGLSLVRERDEIGPALKRARAGQGPVLVERYIEGVELSVGILADRVLGAVEIRPTSGLYDYEAKYVRDDTAFLVPPELERGHIDTCEALGLRAYHALGCTGYARADLRVQADGSAFILEVNTLPGMTSHSLLPKVAAHAGVDYPTLCERILELALAAAAPSR</sequence>
<keyword evidence="15" id="KW-0479">Metal-binding</keyword>
<evidence type="ECO:0000256" key="14">
    <source>
        <dbReference type="PIRSR" id="PIRSR039102-1"/>
    </source>
</evidence>
<feature type="active site" evidence="14">
    <location>
        <position position="167"/>
    </location>
</feature>
<keyword evidence="15" id="KW-0464">Manganese</keyword>
<feature type="domain" description="ATP-grasp" evidence="17">
    <location>
        <begin position="124"/>
        <end position="320"/>
    </location>
</feature>
<dbReference type="PANTHER" id="PTHR23132:SF23">
    <property type="entry name" value="D-ALANINE--D-ALANINE LIGASE B"/>
    <property type="match status" value="1"/>
</dbReference>
<dbReference type="Gene3D" id="3.40.50.20">
    <property type="match status" value="1"/>
</dbReference>
<evidence type="ECO:0000256" key="3">
    <source>
        <dbReference type="ARBA" id="ARBA00010871"/>
    </source>
</evidence>
<dbReference type="PANTHER" id="PTHR23132">
    <property type="entry name" value="D-ALANINE--D-ALANINE LIGASE"/>
    <property type="match status" value="1"/>
</dbReference>
<evidence type="ECO:0000256" key="10">
    <source>
        <dbReference type="ARBA" id="ARBA00022984"/>
    </source>
</evidence>
<dbReference type="InterPro" id="IPR016185">
    <property type="entry name" value="PreATP-grasp_dom_sf"/>
</dbReference>
<protein>
    <recommendedName>
        <fullName evidence="4 13">D-alanine--D-alanine ligase</fullName>
        <ecNumber evidence="4 13">6.3.2.4</ecNumber>
    </recommendedName>
    <alternativeName>
        <fullName evidence="13">D-Ala-D-Ala ligase</fullName>
    </alternativeName>
    <alternativeName>
        <fullName evidence="13">D-alanylalanine synthetase</fullName>
    </alternativeName>
</protein>
<dbReference type="Proteomes" id="UP000001880">
    <property type="component" value="Chromosome"/>
</dbReference>
<dbReference type="eggNOG" id="COG1181">
    <property type="taxonomic scope" value="Bacteria"/>
</dbReference>
<keyword evidence="15" id="KW-0460">Magnesium</keyword>
<dbReference type="GO" id="GO:0046872">
    <property type="term" value="F:metal ion binding"/>
    <property type="evidence" value="ECO:0007669"/>
    <property type="project" value="UniProtKB-KW"/>
</dbReference>
<dbReference type="GO" id="GO:0009252">
    <property type="term" value="P:peptidoglycan biosynthetic process"/>
    <property type="evidence" value="ECO:0007669"/>
    <property type="project" value="UniProtKB-UniRule"/>
</dbReference>
<evidence type="ECO:0000259" key="17">
    <source>
        <dbReference type="PROSITE" id="PS50975"/>
    </source>
</evidence>
<dbReference type="GO" id="GO:0005524">
    <property type="term" value="F:ATP binding"/>
    <property type="evidence" value="ECO:0007669"/>
    <property type="project" value="UniProtKB-UniRule"/>
</dbReference>
<evidence type="ECO:0000256" key="7">
    <source>
        <dbReference type="ARBA" id="ARBA00022741"/>
    </source>
</evidence>
<dbReference type="Gene3D" id="3.30.1490.20">
    <property type="entry name" value="ATP-grasp fold, A domain"/>
    <property type="match status" value="1"/>
</dbReference>
<dbReference type="InterPro" id="IPR000291">
    <property type="entry name" value="D-Ala_lig_Van_CS"/>
</dbReference>
<dbReference type="PROSITE" id="PS00843">
    <property type="entry name" value="DALA_DALA_LIGASE_1"/>
    <property type="match status" value="1"/>
</dbReference>
<comment type="cofactor">
    <cofactor evidence="1">
        <name>Mn(2+)</name>
        <dbReference type="ChEBI" id="CHEBI:29035"/>
    </cofactor>
</comment>
<comment type="pathway">
    <text evidence="13">Cell wall biogenesis; peptidoglycan biosynthesis.</text>
</comment>
<dbReference type="PIRSF" id="PIRSF039102">
    <property type="entry name" value="Ddl/VanB"/>
    <property type="match status" value="1"/>
</dbReference>
<dbReference type="Pfam" id="PF07478">
    <property type="entry name" value="Dala_Dala_lig_C"/>
    <property type="match status" value="1"/>
</dbReference>
<dbReference type="InterPro" id="IPR005905">
    <property type="entry name" value="D_ala_D_ala"/>
</dbReference>
<accession>D0LIX2</accession>
<dbReference type="OrthoDB" id="9813261at2"/>
<dbReference type="EC" id="6.3.2.4" evidence="4 13"/>
<feature type="binding site" evidence="15">
    <location>
        <position position="287"/>
    </location>
    <ligand>
        <name>Mg(2+)</name>
        <dbReference type="ChEBI" id="CHEBI:18420"/>
        <label>2</label>
    </ligand>
</feature>
<dbReference type="HOGENOM" id="CLU_039268_1_2_7"/>
<proteinExistence type="inferred from homology"/>
<feature type="binding site" evidence="15">
    <location>
        <position position="289"/>
    </location>
    <ligand>
        <name>Mg(2+)</name>
        <dbReference type="ChEBI" id="CHEBI:18420"/>
        <label>2</label>
    </ligand>
</feature>
<feature type="binding site" evidence="15">
    <location>
        <position position="287"/>
    </location>
    <ligand>
        <name>Mg(2+)</name>
        <dbReference type="ChEBI" id="CHEBI:18420"/>
        <label>1</label>
    </ligand>
</feature>
<feature type="binding site" evidence="15">
    <location>
        <position position="274"/>
    </location>
    <ligand>
        <name>Mg(2+)</name>
        <dbReference type="ChEBI" id="CHEBI:18420"/>
        <label>1</label>
    </ligand>
</feature>
<dbReference type="UniPathway" id="UPA00219"/>
<evidence type="ECO:0000256" key="15">
    <source>
        <dbReference type="PIRSR" id="PIRSR039102-3"/>
    </source>
</evidence>